<keyword evidence="6 9" id="KW-0812">Transmembrane</keyword>
<evidence type="ECO:0000313" key="10">
    <source>
        <dbReference type="EMBL" id="RWR30969.1"/>
    </source>
</evidence>
<comment type="caution">
    <text evidence="9">Lacks conserved residue(s) required for the propagation of feature annotation.</text>
</comment>
<keyword evidence="8 9" id="KW-0472">Membrane</keyword>
<dbReference type="AlphaFoldDB" id="A0A443KDN6"/>
<evidence type="ECO:0000256" key="9">
    <source>
        <dbReference type="HAMAP-Rule" id="MF_00024"/>
    </source>
</evidence>
<dbReference type="OrthoDB" id="9811967at2"/>
<reference evidence="10 11" key="2">
    <citation type="submission" date="2019-01" db="EMBL/GenBank/DDBJ databases">
        <authorList>
            <person name="Li Y."/>
        </authorList>
    </citation>
    <scope>NUCLEOTIDE SEQUENCE [LARGE SCALE GENOMIC DNA]</scope>
    <source>
        <strain evidence="10 11">D19-10-3-21</strain>
    </source>
</reference>
<evidence type="ECO:0000256" key="8">
    <source>
        <dbReference type="ARBA" id="ARBA00023136"/>
    </source>
</evidence>
<comment type="caution">
    <text evidence="10">The sequence shown here is derived from an EMBL/GenBank/DDBJ whole genome shotgun (WGS) entry which is preliminary data.</text>
</comment>
<protein>
    <recommendedName>
        <fullName evidence="9">Cobalamin biosynthesis protein CobD</fullName>
    </recommendedName>
</protein>
<evidence type="ECO:0000256" key="7">
    <source>
        <dbReference type="ARBA" id="ARBA00022989"/>
    </source>
</evidence>
<comment type="function">
    <text evidence="9">Converts cobyric acid to cobinamide by the addition of aminopropanol on the F carboxylic group.</text>
</comment>
<evidence type="ECO:0000256" key="6">
    <source>
        <dbReference type="ARBA" id="ARBA00022692"/>
    </source>
</evidence>
<dbReference type="Pfam" id="PF03186">
    <property type="entry name" value="CobD_Cbib"/>
    <property type="match status" value="1"/>
</dbReference>
<dbReference type="GO" id="GO:0005886">
    <property type="term" value="C:plasma membrane"/>
    <property type="evidence" value="ECO:0007669"/>
    <property type="project" value="UniProtKB-SubCell"/>
</dbReference>
<dbReference type="Proteomes" id="UP000285295">
    <property type="component" value="Unassembled WGS sequence"/>
</dbReference>
<feature type="transmembrane region" description="Helical" evidence="9">
    <location>
        <begin position="47"/>
        <end position="68"/>
    </location>
</feature>
<keyword evidence="4 9" id="KW-1003">Cell membrane</keyword>
<feature type="transmembrane region" description="Helical" evidence="9">
    <location>
        <begin position="282"/>
        <end position="300"/>
    </location>
</feature>
<organism evidence="10 11">
    <name type="scientific">Paenirhodobacter populi</name>
    <dbReference type="NCBI Taxonomy" id="2306993"/>
    <lineage>
        <taxon>Bacteria</taxon>
        <taxon>Pseudomonadati</taxon>
        <taxon>Pseudomonadota</taxon>
        <taxon>Alphaproteobacteria</taxon>
        <taxon>Rhodobacterales</taxon>
        <taxon>Rhodobacter group</taxon>
        <taxon>Paenirhodobacter</taxon>
    </lineage>
</organism>
<comment type="similarity">
    <text evidence="3 9">Belongs to the CobD/CbiB family.</text>
</comment>
<evidence type="ECO:0000256" key="3">
    <source>
        <dbReference type="ARBA" id="ARBA00006263"/>
    </source>
</evidence>
<dbReference type="EMBL" id="SAUX01000006">
    <property type="protein sequence ID" value="RWR30969.1"/>
    <property type="molecule type" value="Genomic_DNA"/>
</dbReference>
<keyword evidence="7 9" id="KW-1133">Transmembrane helix</keyword>
<gene>
    <name evidence="9 10" type="primary">cobD</name>
    <name evidence="10" type="ORF">D2T31_05890</name>
</gene>
<evidence type="ECO:0000256" key="5">
    <source>
        <dbReference type="ARBA" id="ARBA00022573"/>
    </source>
</evidence>
<dbReference type="UniPathway" id="UPA00148"/>
<accession>A0A443KDN6</accession>
<dbReference type="PANTHER" id="PTHR34308">
    <property type="entry name" value="COBALAMIN BIOSYNTHESIS PROTEIN CBIB"/>
    <property type="match status" value="1"/>
</dbReference>
<evidence type="ECO:0000313" key="11">
    <source>
        <dbReference type="Proteomes" id="UP000285295"/>
    </source>
</evidence>
<dbReference type="InterPro" id="IPR004485">
    <property type="entry name" value="Cobalamin_biosynth_CobD/CbiB"/>
</dbReference>
<dbReference type="GO" id="GO:0015420">
    <property type="term" value="F:ABC-type vitamin B12 transporter activity"/>
    <property type="evidence" value="ECO:0007669"/>
    <property type="project" value="UniProtKB-UniRule"/>
</dbReference>
<comment type="pathway">
    <text evidence="2 9">Cofactor biosynthesis; adenosylcobalamin biosynthesis.</text>
</comment>
<evidence type="ECO:0000256" key="2">
    <source>
        <dbReference type="ARBA" id="ARBA00004953"/>
    </source>
</evidence>
<evidence type="ECO:0000256" key="4">
    <source>
        <dbReference type="ARBA" id="ARBA00022475"/>
    </source>
</evidence>
<dbReference type="GO" id="GO:0009236">
    <property type="term" value="P:cobalamin biosynthetic process"/>
    <property type="evidence" value="ECO:0007669"/>
    <property type="project" value="UniProtKB-UniRule"/>
</dbReference>
<dbReference type="NCBIfam" id="TIGR00380">
    <property type="entry name" value="cobal_cbiB"/>
    <property type="match status" value="1"/>
</dbReference>
<reference evidence="10 11" key="1">
    <citation type="submission" date="2019-01" db="EMBL/GenBank/DDBJ databases">
        <title>Sinorhodobacter populi sp. nov. isolated from the symptomatic bark tissue of Populus euramericana canker.</title>
        <authorList>
            <person name="Xu G."/>
        </authorList>
    </citation>
    <scope>NUCLEOTIDE SEQUENCE [LARGE SCALE GENOMIC DNA]</scope>
    <source>
        <strain evidence="10 11">D19-10-3-21</strain>
    </source>
</reference>
<name>A0A443KDN6_9RHOB</name>
<proteinExistence type="inferred from homology"/>
<keyword evidence="5 9" id="KW-0169">Cobalamin biosynthesis</keyword>
<sequence>MLVAMAIDLAIGWPAPLFRRIGHPVIWIGALIAGLDRRLPRRRLAGALAAMLVIGLAGGTAAVLQAALPDGWPGIVIGGLLAWPLVAMRSLHDHVAAVARPLAAGDLAGARRAVSMIVGRDPEALDAAGVARAALESLAENTSDGVVAPIFWGAVLGLPGIAAYKAINTLDSMIGHRTPRHEAFGWASARIDDLVNLIPARLSGLIFALVSRAPLAAIRCMARDAGHHRSPNAGWPEAAMAGALHLRLSGPRVYGDRIAQEPWVNEGAPDPDAADMRRALALYARAMGVVALLLALVGLLR</sequence>
<dbReference type="PANTHER" id="PTHR34308:SF1">
    <property type="entry name" value="COBALAMIN BIOSYNTHESIS PROTEIN CBIB"/>
    <property type="match status" value="1"/>
</dbReference>
<evidence type="ECO:0000256" key="1">
    <source>
        <dbReference type="ARBA" id="ARBA00004651"/>
    </source>
</evidence>
<comment type="subcellular location">
    <subcellularLocation>
        <location evidence="1 9">Cell membrane</location>
        <topology evidence="1 9">Multi-pass membrane protein</topology>
    </subcellularLocation>
</comment>
<dbReference type="HAMAP" id="MF_00024">
    <property type="entry name" value="CobD_CbiB"/>
    <property type="match status" value="1"/>
</dbReference>
<dbReference type="GO" id="GO:0048472">
    <property type="term" value="F:threonine-phosphate decarboxylase activity"/>
    <property type="evidence" value="ECO:0007669"/>
    <property type="project" value="InterPro"/>
</dbReference>